<dbReference type="PANTHER" id="PTHR17469:SF15">
    <property type="entry name" value="ITPR-INTERACTING DOMAIN-CONTAINING PROTEIN"/>
    <property type="match status" value="1"/>
</dbReference>
<dbReference type="EMBL" id="CH940648">
    <property type="protein sequence ID" value="EDW61805.1"/>
    <property type="molecule type" value="Genomic_DNA"/>
</dbReference>
<dbReference type="SMART" id="SM01257">
    <property type="entry name" value="KRAP_IP3R_bind"/>
    <property type="match status" value="1"/>
</dbReference>
<accession>B4LKT2</accession>
<dbReference type="KEGG" id="dvi:6624957"/>
<dbReference type="InterPro" id="IPR029325">
    <property type="entry name" value="ITPR-bd"/>
</dbReference>
<reference evidence="3 4" key="1">
    <citation type="journal article" date="2007" name="Nature">
        <title>Evolution of genes and genomes on the Drosophila phylogeny.</title>
        <authorList>
            <consortium name="Drosophila 12 Genomes Consortium"/>
            <person name="Clark A.G."/>
            <person name="Eisen M.B."/>
            <person name="Smith D.R."/>
            <person name="Bergman C.M."/>
            <person name="Oliver B."/>
            <person name="Markow T.A."/>
            <person name="Kaufman T.C."/>
            <person name="Kellis M."/>
            <person name="Gelbart W."/>
            <person name="Iyer V.N."/>
            <person name="Pollard D.A."/>
            <person name="Sackton T.B."/>
            <person name="Larracuente A.M."/>
            <person name="Singh N.D."/>
            <person name="Abad J.P."/>
            <person name="Abt D.N."/>
            <person name="Adryan B."/>
            <person name="Aguade M."/>
            <person name="Akashi H."/>
            <person name="Anderson W.W."/>
            <person name="Aquadro C.F."/>
            <person name="Ardell D.H."/>
            <person name="Arguello R."/>
            <person name="Artieri C.G."/>
            <person name="Barbash D.A."/>
            <person name="Barker D."/>
            <person name="Barsanti P."/>
            <person name="Batterham P."/>
            <person name="Batzoglou S."/>
            <person name="Begun D."/>
            <person name="Bhutkar A."/>
            <person name="Blanco E."/>
            <person name="Bosak S.A."/>
            <person name="Bradley R.K."/>
            <person name="Brand A.D."/>
            <person name="Brent M.R."/>
            <person name="Brooks A.N."/>
            <person name="Brown R.H."/>
            <person name="Butlin R.K."/>
            <person name="Caggese C."/>
            <person name="Calvi B.R."/>
            <person name="Bernardo de Carvalho A."/>
            <person name="Caspi A."/>
            <person name="Castrezana S."/>
            <person name="Celniker S.E."/>
            <person name="Chang J.L."/>
            <person name="Chapple C."/>
            <person name="Chatterji S."/>
            <person name="Chinwalla A."/>
            <person name="Civetta A."/>
            <person name="Clifton S.W."/>
            <person name="Comeron J.M."/>
            <person name="Costello J.C."/>
            <person name="Coyne J.A."/>
            <person name="Daub J."/>
            <person name="David R.G."/>
            <person name="Delcher A.L."/>
            <person name="Delehaunty K."/>
            <person name="Do C.B."/>
            <person name="Ebling H."/>
            <person name="Edwards K."/>
            <person name="Eickbush T."/>
            <person name="Evans J.D."/>
            <person name="Filipski A."/>
            <person name="Findeiss S."/>
            <person name="Freyhult E."/>
            <person name="Fulton L."/>
            <person name="Fulton R."/>
            <person name="Garcia A.C."/>
            <person name="Gardiner A."/>
            <person name="Garfield D.A."/>
            <person name="Garvin B.E."/>
            <person name="Gibson G."/>
            <person name="Gilbert D."/>
            <person name="Gnerre S."/>
            <person name="Godfrey J."/>
            <person name="Good R."/>
            <person name="Gotea V."/>
            <person name="Gravely B."/>
            <person name="Greenberg A.J."/>
            <person name="Griffiths-Jones S."/>
            <person name="Gross S."/>
            <person name="Guigo R."/>
            <person name="Gustafson E.A."/>
            <person name="Haerty W."/>
            <person name="Hahn M.W."/>
            <person name="Halligan D.L."/>
            <person name="Halpern A.L."/>
            <person name="Halter G.M."/>
            <person name="Han M.V."/>
            <person name="Heger A."/>
            <person name="Hillier L."/>
            <person name="Hinrichs A.S."/>
            <person name="Holmes I."/>
            <person name="Hoskins R.A."/>
            <person name="Hubisz M.J."/>
            <person name="Hultmark D."/>
            <person name="Huntley M.A."/>
            <person name="Jaffe D.B."/>
            <person name="Jagadeeshan S."/>
            <person name="Jeck W.R."/>
            <person name="Johnson J."/>
            <person name="Jones C.D."/>
            <person name="Jordan W.C."/>
            <person name="Karpen G.H."/>
            <person name="Kataoka E."/>
            <person name="Keightley P.D."/>
            <person name="Kheradpour P."/>
            <person name="Kirkness E.F."/>
            <person name="Koerich L.B."/>
            <person name="Kristiansen K."/>
            <person name="Kudrna D."/>
            <person name="Kulathinal R.J."/>
            <person name="Kumar S."/>
            <person name="Kwok R."/>
            <person name="Lander E."/>
            <person name="Langley C.H."/>
            <person name="Lapoint R."/>
            <person name="Lazzaro B.P."/>
            <person name="Lee S.J."/>
            <person name="Levesque L."/>
            <person name="Li R."/>
            <person name="Lin C.F."/>
            <person name="Lin M.F."/>
            <person name="Lindblad-Toh K."/>
            <person name="Llopart A."/>
            <person name="Long M."/>
            <person name="Low L."/>
            <person name="Lozovsky E."/>
            <person name="Lu J."/>
            <person name="Luo M."/>
            <person name="Machado C.A."/>
            <person name="Makalowski W."/>
            <person name="Marzo M."/>
            <person name="Matsuda M."/>
            <person name="Matzkin L."/>
            <person name="McAllister B."/>
            <person name="McBride C.S."/>
            <person name="McKernan B."/>
            <person name="McKernan K."/>
            <person name="Mendez-Lago M."/>
            <person name="Minx P."/>
            <person name="Mollenhauer M.U."/>
            <person name="Montooth K."/>
            <person name="Mount S.M."/>
            <person name="Mu X."/>
            <person name="Myers E."/>
            <person name="Negre B."/>
            <person name="Newfeld S."/>
            <person name="Nielsen R."/>
            <person name="Noor M.A."/>
            <person name="O'Grady P."/>
            <person name="Pachter L."/>
            <person name="Papaceit M."/>
            <person name="Parisi M.J."/>
            <person name="Parisi M."/>
            <person name="Parts L."/>
            <person name="Pedersen J.S."/>
            <person name="Pesole G."/>
            <person name="Phillippy A.M."/>
            <person name="Ponting C.P."/>
            <person name="Pop M."/>
            <person name="Porcelli D."/>
            <person name="Powell J.R."/>
            <person name="Prohaska S."/>
            <person name="Pruitt K."/>
            <person name="Puig M."/>
            <person name="Quesneville H."/>
            <person name="Ram K.R."/>
            <person name="Rand D."/>
            <person name="Rasmussen M.D."/>
            <person name="Reed L.K."/>
            <person name="Reenan R."/>
            <person name="Reily A."/>
            <person name="Remington K.A."/>
            <person name="Rieger T.T."/>
            <person name="Ritchie M.G."/>
            <person name="Robin C."/>
            <person name="Rogers Y.H."/>
            <person name="Rohde C."/>
            <person name="Rozas J."/>
            <person name="Rubenfield M.J."/>
            <person name="Ruiz A."/>
            <person name="Russo S."/>
            <person name="Salzberg S.L."/>
            <person name="Sanchez-Gracia A."/>
            <person name="Saranga D.J."/>
            <person name="Sato H."/>
            <person name="Schaeffer S.W."/>
            <person name="Schatz M.C."/>
            <person name="Schlenke T."/>
            <person name="Schwartz R."/>
            <person name="Segarra C."/>
            <person name="Singh R.S."/>
            <person name="Sirot L."/>
            <person name="Sirota M."/>
            <person name="Sisneros N.B."/>
            <person name="Smith C.D."/>
            <person name="Smith T.F."/>
            <person name="Spieth J."/>
            <person name="Stage D.E."/>
            <person name="Stark A."/>
            <person name="Stephan W."/>
            <person name="Strausberg R.L."/>
            <person name="Strempel S."/>
            <person name="Sturgill D."/>
            <person name="Sutton G."/>
            <person name="Sutton G.G."/>
            <person name="Tao W."/>
            <person name="Teichmann S."/>
            <person name="Tobari Y.N."/>
            <person name="Tomimura Y."/>
            <person name="Tsolas J.M."/>
            <person name="Valente V.L."/>
            <person name="Venter E."/>
            <person name="Venter J.C."/>
            <person name="Vicario S."/>
            <person name="Vieira F.G."/>
            <person name="Vilella A.J."/>
            <person name="Villasante A."/>
            <person name="Walenz B."/>
            <person name="Wang J."/>
            <person name="Wasserman M."/>
            <person name="Watts T."/>
            <person name="Wilson D."/>
            <person name="Wilson R.K."/>
            <person name="Wing R.A."/>
            <person name="Wolfner M.F."/>
            <person name="Wong A."/>
            <person name="Wong G.K."/>
            <person name="Wu C.I."/>
            <person name="Wu G."/>
            <person name="Yamamoto D."/>
            <person name="Yang H.P."/>
            <person name="Yang S.P."/>
            <person name="Yorke J.A."/>
            <person name="Yoshida K."/>
            <person name="Zdobnov E."/>
            <person name="Zhang P."/>
            <person name="Zhang Y."/>
            <person name="Zimin A.V."/>
            <person name="Baldwin J."/>
            <person name="Abdouelleil A."/>
            <person name="Abdulkadir J."/>
            <person name="Abebe A."/>
            <person name="Abera B."/>
            <person name="Abreu J."/>
            <person name="Acer S.C."/>
            <person name="Aftuck L."/>
            <person name="Alexander A."/>
            <person name="An P."/>
            <person name="Anderson E."/>
            <person name="Anderson S."/>
            <person name="Arachi H."/>
            <person name="Azer M."/>
            <person name="Bachantsang P."/>
            <person name="Barry A."/>
            <person name="Bayul T."/>
            <person name="Berlin A."/>
            <person name="Bessette D."/>
            <person name="Bloom T."/>
            <person name="Blye J."/>
            <person name="Boguslavskiy L."/>
            <person name="Bonnet C."/>
            <person name="Boukhgalter B."/>
            <person name="Bourzgui I."/>
            <person name="Brown A."/>
            <person name="Cahill P."/>
            <person name="Channer S."/>
            <person name="Cheshatsang Y."/>
            <person name="Chuda L."/>
            <person name="Citroen M."/>
            <person name="Collymore A."/>
            <person name="Cooke P."/>
            <person name="Costello M."/>
            <person name="D'Aco K."/>
            <person name="Daza R."/>
            <person name="De Haan G."/>
            <person name="DeGray S."/>
            <person name="DeMaso C."/>
            <person name="Dhargay N."/>
            <person name="Dooley K."/>
            <person name="Dooley E."/>
            <person name="Doricent M."/>
            <person name="Dorje P."/>
            <person name="Dorjee K."/>
            <person name="Dupes A."/>
            <person name="Elong R."/>
            <person name="Falk J."/>
            <person name="Farina A."/>
            <person name="Faro S."/>
            <person name="Ferguson D."/>
            <person name="Fisher S."/>
            <person name="Foley C.D."/>
            <person name="Franke A."/>
            <person name="Friedrich D."/>
            <person name="Gadbois L."/>
            <person name="Gearin G."/>
            <person name="Gearin C.R."/>
            <person name="Giannoukos G."/>
            <person name="Goode T."/>
            <person name="Graham J."/>
            <person name="Grandbois E."/>
            <person name="Grewal S."/>
            <person name="Gyaltsen K."/>
            <person name="Hafez N."/>
            <person name="Hagos B."/>
            <person name="Hall J."/>
            <person name="Henson C."/>
            <person name="Hollinger A."/>
            <person name="Honan T."/>
            <person name="Huard M.D."/>
            <person name="Hughes L."/>
            <person name="Hurhula B."/>
            <person name="Husby M.E."/>
            <person name="Kamat A."/>
            <person name="Kanga B."/>
            <person name="Kashin S."/>
            <person name="Khazanovich D."/>
            <person name="Kisner P."/>
            <person name="Lance K."/>
            <person name="Lara M."/>
            <person name="Lee W."/>
            <person name="Lennon N."/>
            <person name="Letendre F."/>
            <person name="LeVine R."/>
            <person name="Lipovsky A."/>
            <person name="Liu X."/>
            <person name="Liu J."/>
            <person name="Liu S."/>
            <person name="Lokyitsang T."/>
            <person name="Lokyitsang Y."/>
            <person name="Lubonja R."/>
            <person name="Lui A."/>
            <person name="MacDonald P."/>
            <person name="Magnisalis V."/>
            <person name="Maru K."/>
            <person name="Matthews C."/>
            <person name="McCusker W."/>
            <person name="McDonough S."/>
            <person name="Mehta T."/>
            <person name="Meldrim J."/>
            <person name="Meneus L."/>
            <person name="Mihai O."/>
            <person name="Mihalev A."/>
            <person name="Mihova T."/>
            <person name="Mittelman R."/>
            <person name="Mlenga V."/>
            <person name="Montmayeur A."/>
            <person name="Mulrain L."/>
            <person name="Navidi A."/>
            <person name="Naylor J."/>
            <person name="Negash T."/>
            <person name="Nguyen T."/>
            <person name="Nguyen N."/>
            <person name="Nicol R."/>
            <person name="Norbu C."/>
            <person name="Norbu N."/>
            <person name="Novod N."/>
            <person name="O'Neill B."/>
            <person name="Osman S."/>
            <person name="Markiewicz E."/>
            <person name="Oyono O.L."/>
            <person name="Patti C."/>
            <person name="Phunkhang P."/>
            <person name="Pierre F."/>
            <person name="Priest M."/>
            <person name="Raghuraman S."/>
            <person name="Rege F."/>
            <person name="Reyes R."/>
            <person name="Rise C."/>
            <person name="Rogov P."/>
            <person name="Ross K."/>
            <person name="Ryan E."/>
            <person name="Settipalli S."/>
            <person name="Shea T."/>
            <person name="Sherpa N."/>
            <person name="Shi L."/>
            <person name="Shih D."/>
            <person name="Sparrow T."/>
            <person name="Spaulding J."/>
            <person name="Stalker J."/>
            <person name="Stange-Thomann N."/>
            <person name="Stavropoulos S."/>
            <person name="Stone C."/>
            <person name="Strader C."/>
            <person name="Tesfaye S."/>
            <person name="Thomson T."/>
            <person name="Thoulutsang Y."/>
            <person name="Thoulutsang D."/>
            <person name="Topham K."/>
            <person name="Topping I."/>
            <person name="Tsamla T."/>
            <person name="Vassiliev H."/>
            <person name="Vo A."/>
            <person name="Wangchuk T."/>
            <person name="Wangdi T."/>
            <person name="Weiand M."/>
            <person name="Wilkinson J."/>
            <person name="Wilson A."/>
            <person name="Yadav S."/>
            <person name="Young G."/>
            <person name="Yu Q."/>
            <person name="Zembek L."/>
            <person name="Zhong D."/>
            <person name="Zimmer A."/>
            <person name="Zwirko Z."/>
            <person name="Jaffe D.B."/>
            <person name="Alvarez P."/>
            <person name="Brockman W."/>
            <person name="Butler J."/>
            <person name="Chin C."/>
            <person name="Gnerre S."/>
            <person name="Grabherr M."/>
            <person name="Kleber M."/>
            <person name="Mauceli E."/>
            <person name="MacCallum I."/>
        </authorList>
    </citation>
    <scope>NUCLEOTIDE SEQUENCE [LARGE SCALE GENOMIC DNA]</scope>
    <source>
        <strain evidence="4">Tucson 15010-1051.87</strain>
    </source>
</reference>
<dbReference type="OrthoDB" id="6088188at2759"/>
<dbReference type="Pfam" id="PF14722">
    <property type="entry name" value="KRAP_IP3R_bind"/>
    <property type="match status" value="1"/>
</dbReference>
<evidence type="ECO:0000259" key="2">
    <source>
        <dbReference type="SMART" id="SM01257"/>
    </source>
</evidence>
<evidence type="ECO:0000313" key="4">
    <source>
        <dbReference type="Proteomes" id="UP000008792"/>
    </source>
</evidence>
<dbReference type="GO" id="GO:0005102">
    <property type="term" value="F:signaling receptor binding"/>
    <property type="evidence" value="ECO:0007669"/>
    <property type="project" value="InterPro"/>
</dbReference>
<dbReference type="AlphaFoldDB" id="B4LKT2"/>
<dbReference type="FunCoup" id="B4LKT2">
    <property type="interactions" value="1"/>
</dbReference>
<dbReference type="PhylomeDB" id="B4LKT2"/>
<evidence type="ECO:0000256" key="1">
    <source>
        <dbReference type="SAM" id="MobiDB-lite"/>
    </source>
</evidence>
<dbReference type="PANTHER" id="PTHR17469">
    <property type="entry name" value="SPERM SPECIFIC ANTIGEN 2-RELATED"/>
    <property type="match status" value="1"/>
</dbReference>
<feature type="region of interest" description="Disordered" evidence="1">
    <location>
        <begin position="1"/>
        <end position="64"/>
    </location>
</feature>
<organism evidence="3 4">
    <name type="scientific">Drosophila virilis</name>
    <name type="common">Fruit fly</name>
    <dbReference type="NCBI Taxonomy" id="7244"/>
    <lineage>
        <taxon>Eukaryota</taxon>
        <taxon>Metazoa</taxon>
        <taxon>Ecdysozoa</taxon>
        <taxon>Arthropoda</taxon>
        <taxon>Hexapoda</taxon>
        <taxon>Insecta</taxon>
        <taxon>Pterygota</taxon>
        <taxon>Neoptera</taxon>
        <taxon>Endopterygota</taxon>
        <taxon>Diptera</taxon>
        <taxon>Brachycera</taxon>
        <taxon>Muscomorpha</taxon>
        <taxon>Ephydroidea</taxon>
        <taxon>Drosophilidae</taxon>
        <taxon>Drosophila</taxon>
    </lineage>
</organism>
<protein>
    <recommendedName>
        <fullName evidence="2">ITPR-interacting domain-containing protein</fullName>
    </recommendedName>
</protein>
<sequence length="282" mass="30833">MERSHSCSNFEGPQSAEASPATGVHKPHAGSSDNLPKSIAASSMVHFPPNKPLRKRRKLQRQQSVIVDDTECECAYAADLEEDADPDAAEEPLIMPRLPGKHFEPHVRHVSCSSGSSGGSSQNGRCLRHEESFDSCSTAPELSPQAVRQHRFSSLLLRDSSVSMQSDSSRYSSVDSLLESRKPDPEAILINLGFGPVGTEDMLSRIPKRFLKPSKVPGIDTEAFVKRLQLASSLADSSALGYRGLTSSSDQPPSSIVAKIMERFEVNNQRKQSMGHIEHTIR</sequence>
<gene>
    <name evidence="3" type="primary">Dvir\GJ22250</name>
    <name evidence="3" type="ORF">Dvir_GJ22250</name>
</gene>
<dbReference type="HOGENOM" id="CLU_1058709_0_0_1"/>
<dbReference type="eggNOG" id="ENOG502S4K0">
    <property type="taxonomic scope" value="Eukaryota"/>
</dbReference>
<feature type="compositionally biased region" description="Polar residues" evidence="1">
    <location>
        <begin position="1"/>
        <end position="12"/>
    </location>
</feature>
<feature type="domain" description="ITPR-interacting" evidence="2">
    <location>
        <begin position="154"/>
        <end position="282"/>
    </location>
</feature>
<evidence type="ECO:0000313" key="3">
    <source>
        <dbReference type="EMBL" id="EDW61805.1"/>
    </source>
</evidence>
<keyword evidence="4" id="KW-1185">Reference proteome</keyword>
<dbReference type="InParanoid" id="B4LKT2"/>
<dbReference type="OMA" id="HSCSNFE"/>
<dbReference type="InterPro" id="IPR043444">
    <property type="entry name" value="TESPA1-like"/>
</dbReference>
<name>B4LKT2_DROVI</name>
<dbReference type="Proteomes" id="UP000008792">
    <property type="component" value="Unassembled WGS sequence"/>
</dbReference>
<proteinExistence type="predicted"/>